<reference evidence="1" key="1">
    <citation type="submission" date="2021-03" db="EMBL/GenBank/DDBJ databases">
        <title>Draft genome sequence of rust myrtle Austropuccinia psidii MF-1, a brazilian biotype.</title>
        <authorList>
            <person name="Quecine M.C."/>
            <person name="Pachon D.M.R."/>
            <person name="Bonatelli M.L."/>
            <person name="Correr F.H."/>
            <person name="Franceschini L.M."/>
            <person name="Leite T.F."/>
            <person name="Margarido G.R.A."/>
            <person name="Almeida C.A."/>
            <person name="Ferrarezi J.A."/>
            <person name="Labate C.A."/>
        </authorList>
    </citation>
    <scope>NUCLEOTIDE SEQUENCE</scope>
    <source>
        <strain evidence="1">MF-1</strain>
    </source>
</reference>
<keyword evidence="2" id="KW-1185">Reference proteome</keyword>
<proteinExistence type="predicted"/>
<sequence length="116" mass="13539">MKQKLSKTKEEQLRWECLLFNSKIEEYVKECQSILFDIAGIGISLPQDIMAYSILGKVSRDGNANDHVFDYMVLTMNAMINPQQVLEKPSELLQQKIQKSHFKRQLSQKKIKARCY</sequence>
<name>A0A9Q3DQA7_9BASI</name>
<dbReference type="AlphaFoldDB" id="A0A9Q3DQA7"/>
<evidence type="ECO:0000313" key="1">
    <source>
        <dbReference type="EMBL" id="MBW0504838.1"/>
    </source>
</evidence>
<organism evidence="1 2">
    <name type="scientific">Austropuccinia psidii MF-1</name>
    <dbReference type="NCBI Taxonomy" id="1389203"/>
    <lineage>
        <taxon>Eukaryota</taxon>
        <taxon>Fungi</taxon>
        <taxon>Dikarya</taxon>
        <taxon>Basidiomycota</taxon>
        <taxon>Pucciniomycotina</taxon>
        <taxon>Pucciniomycetes</taxon>
        <taxon>Pucciniales</taxon>
        <taxon>Sphaerophragmiaceae</taxon>
        <taxon>Austropuccinia</taxon>
    </lineage>
</organism>
<evidence type="ECO:0000313" key="2">
    <source>
        <dbReference type="Proteomes" id="UP000765509"/>
    </source>
</evidence>
<accession>A0A9Q3DQA7</accession>
<dbReference type="Proteomes" id="UP000765509">
    <property type="component" value="Unassembled WGS sequence"/>
</dbReference>
<protein>
    <submittedName>
        <fullName evidence="1">Uncharacterized protein</fullName>
    </submittedName>
</protein>
<dbReference type="OrthoDB" id="8014242at2759"/>
<dbReference type="EMBL" id="AVOT02018165">
    <property type="protein sequence ID" value="MBW0504838.1"/>
    <property type="molecule type" value="Genomic_DNA"/>
</dbReference>
<comment type="caution">
    <text evidence="1">The sequence shown here is derived from an EMBL/GenBank/DDBJ whole genome shotgun (WGS) entry which is preliminary data.</text>
</comment>
<gene>
    <name evidence="1" type="ORF">O181_044553</name>
</gene>